<reference evidence="2 3" key="1">
    <citation type="journal article" date="2020" name="Front. Microbiol.">
        <title>Single-cell genomics of novel Actinobacteria with the Wood-Ljungdahl pathway discovered in a serpentinizing system.</title>
        <authorList>
            <person name="Merino N."/>
            <person name="Kawai M."/>
            <person name="Boyd E.S."/>
            <person name="Colman D.R."/>
            <person name="McGlynn S.E."/>
            <person name="Nealson K.H."/>
            <person name="Kurokawa K."/>
            <person name="Hongoh Y."/>
        </authorList>
    </citation>
    <scope>NUCLEOTIDE SEQUENCE [LARGE SCALE GENOMIC DNA]</scope>
    <source>
        <strain evidence="2 3">S25</strain>
    </source>
</reference>
<dbReference type="InterPro" id="IPR043129">
    <property type="entry name" value="ATPase_NBD"/>
</dbReference>
<evidence type="ECO:0000259" key="1">
    <source>
        <dbReference type="Pfam" id="PF01869"/>
    </source>
</evidence>
<accession>A0A6V8NY51</accession>
<proteinExistence type="predicted"/>
<dbReference type="PANTHER" id="PTHR43190:SF3">
    <property type="entry name" value="N-ACETYL-D-GLUCOSAMINE KINASE"/>
    <property type="match status" value="1"/>
</dbReference>
<gene>
    <name evidence="2" type="ORF">HKBW3S25_00656</name>
</gene>
<dbReference type="Proteomes" id="UP000543224">
    <property type="component" value="Unassembled WGS sequence"/>
</dbReference>
<organism evidence="2 3">
    <name type="scientific">Candidatus Hakubella thermalkaliphila</name>
    <dbReference type="NCBI Taxonomy" id="2754717"/>
    <lineage>
        <taxon>Bacteria</taxon>
        <taxon>Bacillati</taxon>
        <taxon>Actinomycetota</taxon>
        <taxon>Actinomycetota incertae sedis</taxon>
        <taxon>Candidatus Hakubellales</taxon>
        <taxon>Candidatus Hakubellaceae</taxon>
        <taxon>Candidatus Hakubella</taxon>
    </lineage>
</organism>
<comment type="caution">
    <text evidence="2">The sequence shown here is derived from an EMBL/GenBank/DDBJ whole genome shotgun (WGS) entry which is preliminary data.</text>
</comment>
<dbReference type="Gene3D" id="3.30.420.40">
    <property type="match status" value="2"/>
</dbReference>
<dbReference type="CDD" id="cd24007">
    <property type="entry name" value="ASKHA_NBD_eukNAGK-like"/>
    <property type="match status" value="1"/>
</dbReference>
<dbReference type="PANTHER" id="PTHR43190">
    <property type="entry name" value="N-ACETYL-D-GLUCOSAMINE KINASE"/>
    <property type="match status" value="1"/>
</dbReference>
<dbReference type="InterPro" id="IPR052519">
    <property type="entry name" value="Euk-type_GlcNAc_Kinase"/>
</dbReference>
<dbReference type="EMBL" id="BLRX01000051">
    <property type="protein sequence ID" value="GFP25198.1"/>
    <property type="molecule type" value="Genomic_DNA"/>
</dbReference>
<feature type="domain" description="ATPase BadF/BadG/BcrA/BcrD type" evidence="1">
    <location>
        <begin position="6"/>
        <end position="301"/>
    </location>
</feature>
<evidence type="ECO:0000313" key="2">
    <source>
        <dbReference type="EMBL" id="GFP25198.1"/>
    </source>
</evidence>
<sequence length="341" mass="36382">MTFVFGMDGGASKSVSIVADTKGNVLSRVESGPSNYHNIGKEKAKEAIEHAVQRAIEASRTKIAEFEVACLGLAGMDSQTSYNVLYGIISDIKVFRKVMLLNDAEIGLGGATGCRHGIVVNAGTGAVAFGMNQRGEKGRSGGWGYLIGDEGSAYDVSRRALMAAAKAHDGRGEPTLLLPMIMEALSLGQFEQIIELLYHKEMSPEALASLAPVVFEAAQKRDKVSQEILECAGEELGLVAIAVARALGMESEECEVAPIGGMFRPHTLLYKSFARVLRKHAPDCRLIKPIFEPAVGAVLLALKEAGVEFTDLLMERIGQSLKGRVTTCGLKNGSIPCNSIL</sequence>
<evidence type="ECO:0000313" key="3">
    <source>
        <dbReference type="Proteomes" id="UP000543224"/>
    </source>
</evidence>
<dbReference type="Pfam" id="PF01869">
    <property type="entry name" value="BcrAD_BadFG"/>
    <property type="match status" value="1"/>
</dbReference>
<name>A0A6V8NY51_9ACTN</name>
<dbReference type="AlphaFoldDB" id="A0A6V8NY51"/>
<protein>
    <recommendedName>
        <fullName evidence="1">ATPase BadF/BadG/BcrA/BcrD type domain-containing protein</fullName>
    </recommendedName>
</protein>
<dbReference type="SUPFAM" id="SSF53067">
    <property type="entry name" value="Actin-like ATPase domain"/>
    <property type="match status" value="2"/>
</dbReference>
<dbReference type="InterPro" id="IPR002731">
    <property type="entry name" value="ATPase_BadF"/>
</dbReference>